<feature type="region of interest" description="Disordered" evidence="1">
    <location>
        <begin position="1"/>
        <end position="20"/>
    </location>
</feature>
<proteinExistence type="predicted"/>
<sequence length="75" mass="9384">MKRNTYQPKKSRCSRGHDMAPRKDRWRVWIRIIIRKRFHRMISRSLRIRQLVESWSTDMVIIERLSRAESIRLYQ</sequence>
<dbReference type="EMBL" id="HF935497">
    <property type="protein sequence ID" value="CCX30898.1"/>
    <property type="molecule type" value="Genomic_DNA"/>
</dbReference>
<gene>
    <name evidence="2" type="ORF">PCON_09499</name>
</gene>
<evidence type="ECO:0000313" key="2">
    <source>
        <dbReference type="EMBL" id="CCX30898.1"/>
    </source>
</evidence>
<protein>
    <submittedName>
        <fullName evidence="2">Uncharacterized protein</fullName>
    </submittedName>
</protein>
<feature type="compositionally biased region" description="Basic residues" evidence="1">
    <location>
        <begin position="1"/>
        <end position="14"/>
    </location>
</feature>
<accession>U4LG70</accession>
<organism evidence="2 3">
    <name type="scientific">Pyronema omphalodes (strain CBS 100304)</name>
    <name type="common">Pyronema confluens</name>
    <dbReference type="NCBI Taxonomy" id="1076935"/>
    <lineage>
        <taxon>Eukaryota</taxon>
        <taxon>Fungi</taxon>
        <taxon>Dikarya</taxon>
        <taxon>Ascomycota</taxon>
        <taxon>Pezizomycotina</taxon>
        <taxon>Pezizomycetes</taxon>
        <taxon>Pezizales</taxon>
        <taxon>Pyronemataceae</taxon>
        <taxon>Pyronema</taxon>
    </lineage>
</organism>
<name>U4LG70_PYROM</name>
<evidence type="ECO:0000256" key="1">
    <source>
        <dbReference type="SAM" id="MobiDB-lite"/>
    </source>
</evidence>
<keyword evidence="3" id="KW-1185">Reference proteome</keyword>
<dbReference type="AlphaFoldDB" id="U4LG70"/>
<reference evidence="2 3" key="1">
    <citation type="journal article" date="2013" name="PLoS Genet.">
        <title>The genome and development-dependent transcriptomes of Pyronema confluens: a window into fungal evolution.</title>
        <authorList>
            <person name="Traeger S."/>
            <person name="Altegoer F."/>
            <person name="Freitag M."/>
            <person name="Gabaldon T."/>
            <person name="Kempken F."/>
            <person name="Kumar A."/>
            <person name="Marcet-Houben M."/>
            <person name="Poggeler S."/>
            <person name="Stajich J.E."/>
            <person name="Nowrousian M."/>
        </authorList>
    </citation>
    <scope>NUCLEOTIDE SEQUENCE [LARGE SCALE GENOMIC DNA]</scope>
    <source>
        <strain evidence="3">CBS 100304</strain>
        <tissue evidence="2">Vegetative mycelium</tissue>
    </source>
</reference>
<dbReference type="Proteomes" id="UP000018144">
    <property type="component" value="Unassembled WGS sequence"/>
</dbReference>
<evidence type="ECO:0000313" key="3">
    <source>
        <dbReference type="Proteomes" id="UP000018144"/>
    </source>
</evidence>